<comment type="similarity">
    <text evidence="1">Belongs to the ATP-dependent AMP-binding enzyme family.</text>
</comment>
<dbReference type="SUPFAM" id="SSF56801">
    <property type="entry name" value="Acetyl-CoA synthetase-like"/>
    <property type="match status" value="1"/>
</dbReference>
<reference evidence="3 4" key="1">
    <citation type="submission" date="2023-08" db="EMBL/GenBank/DDBJ databases">
        <title>Black Yeasts Isolated from many extreme environments.</title>
        <authorList>
            <person name="Coleine C."/>
            <person name="Stajich J.E."/>
            <person name="Selbmann L."/>
        </authorList>
    </citation>
    <scope>NUCLEOTIDE SEQUENCE [LARGE SCALE GENOMIC DNA]</scope>
    <source>
        <strain evidence="3 4">CCFEE 6328</strain>
    </source>
</reference>
<organism evidence="3 4">
    <name type="scientific">Exophiala sideris</name>
    <dbReference type="NCBI Taxonomy" id="1016849"/>
    <lineage>
        <taxon>Eukaryota</taxon>
        <taxon>Fungi</taxon>
        <taxon>Dikarya</taxon>
        <taxon>Ascomycota</taxon>
        <taxon>Pezizomycotina</taxon>
        <taxon>Eurotiomycetes</taxon>
        <taxon>Chaetothyriomycetidae</taxon>
        <taxon>Chaetothyriales</taxon>
        <taxon>Herpotrichiellaceae</taxon>
        <taxon>Exophiala</taxon>
    </lineage>
</organism>
<dbReference type="InterPro" id="IPR042099">
    <property type="entry name" value="ANL_N_sf"/>
</dbReference>
<dbReference type="EMBL" id="JAVRRF010000063">
    <property type="protein sequence ID" value="KAK5048380.1"/>
    <property type="molecule type" value="Genomic_DNA"/>
</dbReference>
<evidence type="ECO:0008006" key="5">
    <source>
        <dbReference type="Google" id="ProtNLM"/>
    </source>
</evidence>
<dbReference type="PROSITE" id="PS00455">
    <property type="entry name" value="AMP_BINDING"/>
    <property type="match status" value="1"/>
</dbReference>
<keyword evidence="4" id="KW-1185">Reference proteome</keyword>
<accession>A0ABR0IU86</accession>
<keyword evidence="2" id="KW-0436">Ligase</keyword>
<dbReference type="PANTHER" id="PTHR43107:SF6">
    <property type="entry name" value="ACYL-COA SYNTHETASE FAMILY PROTEIN (CEFD1), PUTATIVE (AFU_ORTHOLOGUE AFUA_6G03630)-RELATED"/>
    <property type="match status" value="1"/>
</dbReference>
<evidence type="ECO:0000313" key="4">
    <source>
        <dbReference type="Proteomes" id="UP001345691"/>
    </source>
</evidence>
<sequence length="338" mass="37479">MPLHLTVSDNTPAVTWKLAYPSILISDASLAGNLQELRSTLASGALIQVLDDATLKGLYTRTVGVPCDDLTAAVKLEDDVLLTYTSGTSGLPKSSDFRYDLIAMGIAARKHDLLANPPSPLDKVHNIKAIFGNGLRPDVWPVFKERFVIPTICVFWPILETDVGRNGALMRFLMRWRLLAAVLNHETGELQRDPKTGFVIENLLSEGGELLYRLDKSSDFQGYRGNPDATEKKLARDVRRKGDVWYKNGDALRRDSIGRWYSMDRLGDTYRWKSENVGTMEVSAAVGSFPGLSEAVIYGVVVPRHDGRACCARIYLPTEEQSTFDYTGLLTCVDPGSY</sequence>
<evidence type="ECO:0000256" key="2">
    <source>
        <dbReference type="ARBA" id="ARBA00022598"/>
    </source>
</evidence>
<proteinExistence type="inferred from homology"/>
<evidence type="ECO:0000313" key="3">
    <source>
        <dbReference type="EMBL" id="KAK5048380.1"/>
    </source>
</evidence>
<gene>
    <name evidence="3" type="ORF">LTR69_011419</name>
</gene>
<dbReference type="Proteomes" id="UP001345691">
    <property type="component" value="Unassembled WGS sequence"/>
</dbReference>
<dbReference type="Gene3D" id="3.40.50.12780">
    <property type="entry name" value="N-terminal domain of ligase-like"/>
    <property type="match status" value="2"/>
</dbReference>
<dbReference type="PANTHER" id="PTHR43107">
    <property type="entry name" value="LONG-CHAIN FATTY ACID TRANSPORT PROTEIN"/>
    <property type="match status" value="1"/>
</dbReference>
<name>A0ABR0IU86_9EURO</name>
<comment type="caution">
    <text evidence="3">The sequence shown here is derived from an EMBL/GenBank/DDBJ whole genome shotgun (WGS) entry which is preliminary data.</text>
</comment>
<protein>
    <recommendedName>
        <fullName evidence="5">AMP-dependent synthetase/ligase domain-containing protein</fullName>
    </recommendedName>
</protein>
<evidence type="ECO:0000256" key="1">
    <source>
        <dbReference type="ARBA" id="ARBA00006432"/>
    </source>
</evidence>
<dbReference type="InterPro" id="IPR020845">
    <property type="entry name" value="AMP-binding_CS"/>
</dbReference>